<organism evidence="1 2">
    <name type="scientific">Rhizoctonia solani</name>
    <dbReference type="NCBI Taxonomy" id="456999"/>
    <lineage>
        <taxon>Eukaryota</taxon>
        <taxon>Fungi</taxon>
        <taxon>Dikarya</taxon>
        <taxon>Basidiomycota</taxon>
        <taxon>Agaricomycotina</taxon>
        <taxon>Agaricomycetes</taxon>
        <taxon>Cantharellales</taxon>
        <taxon>Ceratobasidiaceae</taxon>
        <taxon>Rhizoctonia</taxon>
    </lineage>
</organism>
<sequence length="167" mass="18994">MYSYSINLRWDTWRSRLDQGPADALANWASRTKAEIEWIPTSTRLPNNTVVHTVTPILTCVKCHALTDDRGTVLSYACSDQGQIRALVESVVDTWRRRHYEYYELLDYSPRIGGHGSSYMVSIMVCYKLKRCLMQTCEGQGPNLREAKSIAARRLLESGHCMVCLSG</sequence>
<accession>A0A8H3DSW1</accession>
<proteinExistence type="predicted"/>
<comment type="caution">
    <text evidence="1">The sequence shown here is derived from an EMBL/GenBank/DDBJ whole genome shotgun (WGS) entry which is preliminary data.</text>
</comment>
<gene>
    <name evidence="1" type="ORF">RDB_LOCUS195757</name>
</gene>
<dbReference type="AlphaFoldDB" id="A0A8H3DSW1"/>
<reference evidence="1" key="1">
    <citation type="submission" date="2021-01" db="EMBL/GenBank/DDBJ databases">
        <authorList>
            <person name="Kaushik A."/>
        </authorList>
    </citation>
    <scope>NUCLEOTIDE SEQUENCE</scope>
    <source>
        <strain evidence="1">AG2-2IIIB</strain>
    </source>
</reference>
<dbReference type="EMBL" id="CAJMWT010009938">
    <property type="protein sequence ID" value="CAE6540308.1"/>
    <property type="molecule type" value="Genomic_DNA"/>
</dbReference>
<dbReference type="Proteomes" id="UP000663843">
    <property type="component" value="Unassembled WGS sequence"/>
</dbReference>
<name>A0A8H3DSW1_9AGAM</name>
<protein>
    <submittedName>
        <fullName evidence="1">Uncharacterized protein</fullName>
    </submittedName>
</protein>
<evidence type="ECO:0000313" key="1">
    <source>
        <dbReference type="EMBL" id="CAE6540308.1"/>
    </source>
</evidence>
<evidence type="ECO:0000313" key="2">
    <source>
        <dbReference type="Proteomes" id="UP000663843"/>
    </source>
</evidence>